<reference evidence="5 6" key="1">
    <citation type="journal article" date="2016" name="Nat. Commun.">
        <title>Thousands of microbial genomes shed light on interconnected biogeochemical processes in an aquifer system.</title>
        <authorList>
            <person name="Anantharaman K."/>
            <person name="Brown C.T."/>
            <person name="Hug L.A."/>
            <person name="Sharon I."/>
            <person name="Castelle C.J."/>
            <person name="Probst A.J."/>
            <person name="Thomas B.C."/>
            <person name="Singh A."/>
            <person name="Wilkins M.J."/>
            <person name="Karaoz U."/>
            <person name="Brodie E.L."/>
            <person name="Williams K.H."/>
            <person name="Hubbard S.S."/>
            <person name="Banfield J.F."/>
        </authorList>
    </citation>
    <scope>NUCLEOTIDE SEQUENCE [LARGE SCALE GENOMIC DNA]</scope>
</reference>
<dbReference type="CDD" id="cd06442">
    <property type="entry name" value="DPM1_like"/>
    <property type="match status" value="1"/>
</dbReference>
<sequence length="234" mass="26302">MIQTHLVIPTYNEKENITKLLPKIFSLPLEGLHVLIVDDRSPDGTGEAAEQLRTTYPNLTVIHRPQKAGLGTAYVAGFKAALACGAEFIFEMDADFSHDPAYIPQLLEAANHADLVIGSRYVPGGGVSNWNWPRRLISRFGNGYARIVLGLPYRDLTGGFKCYRRAVLEKIDLDRLSSVGYNFQIETTYKAHRLGVRVIEVPIVFVERAEGTSKFDFKIMIESFWKVILLKFKA</sequence>
<dbReference type="InterPro" id="IPR029044">
    <property type="entry name" value="Nucleotide-diphossugar_trans"/>
</dbReference>
<proteinExistence type="inferred from homology"/>
<comment type="similarity">
    <text evidence="1">Belongs to the glycosyltransferase 2 family.</text>
</comment>
<dbReference type="STRING" id="1797542.A3J59_03605"/>
<evidence type="ECO:0000256" key="3">
    <source>
        <dbReference type="ARBA" id="ARBA00022679"/>
    </source>
</evidence>
<protein>
    <submittedName>
        <fullName evidence="5">Dolichyl-phosphate beta-D-mannosyltransferase</fullName>
    </submittedName>
</protein>
<dbReference type="AlphaFoldDB" id="A0A1G1YJS9"/>
<keyword evidence="3 5" id="KW-0808">Transferase</keyword>
<accession>A0A1G1YJS9</accession>
<dbReference type="PANTHER" id="PTHR43398:SF1">
    <property type="entry name" value="DOLICHOL-PHOSPHATE MANNOSYLTRANSFERASE SUBUNIT 1"/>
    <property type="match status" value="1"/>
</dbReference>
<dbReference type="FunFam" id="3.90.550.10:FF:000122">
    <property type="entry name" value="Dolichol-phosphate mannosyltransferase subunit 1"/>
    <property type="match status" value="1"/>
</dbReference>
<dbReference type="Gene3D" id="3.90.550.10">
    <property type="entry name" value="Spore Coat Polysaccharide Biosynthesis Protein SpsA, Chain A"/>
    <property type="match status" value="1"/>
</dbReference>
<evidence type="ECO:0000313" key="5">
    <source>
        <dbReference type="EMBL" id="OGY51727.1"/>
    </source>
</evidence>
<comment type="caution">
    <text evidence="5">The sequence shown here is derived from an EMBL/GenBank/DDBJ whole genome shotgun (WGS) entry which is preliminary data.</text>
</comment>
<evidence type="ECO:0000256" key="2">
    <source>
        <dbReference type="ARBA" id="ARBA00022676"/>
    </source>
</evidence>
<dbReference type="GO" id="GO:0009247">
    <property type="term" value="P:glycolipid biosynthetic process"/>
    <property type="evidence" value="ECO:0007669"/>
    <property type="project" value="TreeGrafter"/>
</dbReference>
<feature type="domain" description="Glycosyltransferase 2-like" evidence="4">
    <location>
        <begin position="6"/>
        <end position="171"/>
    </location>
</feature>
<evidence type="ECO:0000313" key="6">
    <source>
        <dbReference type="Proteomes" id="UP000177310"/>
    </source>
</evidence>
<dbReference type="InterPro" id="IPR039528">
    <property type="entry name" value="DPM1-like"/>
</dbReference>
<dbReference type="InterPro" id="IPR001173">
    <property type="entry name" value="Glyco_trans_2-like"/>
</dbReference>
<dbReference type="EMBL" id="MHIL01000015">
    <property type="protein sequence ID" value="OGY51727.1"/>
    <property type="molecule type" value="Genomic_DNA"/>
</dbReference>
<name>A0A1G1YJS9_9BACT</name>
<dbReference type="GO" id="GO:0016020">
    <property type="term" value="C:membrane"/>
    <property type="evidence" value="ECO:0007669"/>
    <property type="project" value="GOC"/>
</dbReference>
<dbReference type="SUPFAM" id="SSF53448">
    <property type="entry name" value="Nucleotide-diphospho-sugar transferases"/>
    <property type="match status" value="1"/>
</dbReference>
<gene>
    <name evidence="5" type="ORF">A3J59_03605</name>
</gene>
<evidence type="ECO:0000256" key="1">
    <source>
        <dbReference type="ARBA" id="ARBA00006739"/>
    </source>
</evidence>
<dbReference type="Pfam" id="PF00535">
    <property type="entry name" value="Glycos_transf_2"/>
    <property type="match status" value="1"/>
</dbReference>
<organism evidence="5 6">
    <name type="scientific">Candidatus Buchananbacteria bacterium RIFCSPHIGHO2_02_FULL_56_16</name>
    <dbReference type="NCBI Taxonomy" id="1797542"/>
    <lineage>
        <taxon>Bacteria</taxon>
        <taxon>Candidatus Buchananiibacteriota</taxon>
    </lineage>
</organism>
<dbReference type="GO" id="GO:0004582">
    <property type="term" value="F:dolichyl-phosphate beta-D-mannosyltransferase activity"/>
    <property type="evidence" value="ECO:0007669"/>
    <property type="project" value="InterPro"/>
</dbReference>
<dbReference type="Proteomes" id="UP000177310">
    <property type="component" value="Unassembled WGS sequence"/>
</dbReference>
<keyword evidence="2 5" id="KW-0328">Glycosyltransferase</keyword>
<evidence type="ECO:0000259" key="4">
    <source>
        <dbReference type="Pfam" id="PF00535"/>
    </source>
</evidence>
<dbReference type="PANTHER" id="PTHR43398">
    <property type="entry name" value="DOLICHOL-PHOSPHATE MANNOSYLTRANSFERASE SUBUNIT 1"/>
    <property type="match status" value="1"/>
</dbReference>